<sequence length="88" mass="9261">MKGGRFSRGLHATAVLPALLAATSPDARGARLYGPSGLGNLSGAPAEQTVYSRLRSEDDTNRIWQSSEELTGTSFPVALSMTDPRGGR</sequence>
<dbReference type="AlphaFoldDB" id="A0A8J3U5V5"/>
<dbReference type="EMBL" id="BOOP01000019">
    <property type="protein sequence ID" value="GII39208.1"/>
    <property type="molecule type" value="Genomic_DNA"/>
</dbReference>
<gene>
    <name evidence="1" type="ORF">Pph01_42110</name>
</gene>
<accession>A0A8J3U5V5</accession>
<protein>
    <submittedName>
        <fullName evidence="1">Uncharacterized protein</fullName>
    </submittedName>
</protein>
<organism evidence="1 2">
    <name type="scientific">Planotetraspora phitsanulokensis</name>
    <dbReference type="NCBI Taxonomy" id="575192"/>
    <lineage>
        <taxon>Bacteria</taxon>
        <taxon>Bacillati</taxon>
        <taxon>Actinomycetota</taxon>
        <taxon>Actinomycetes</taxon>
        <taxon>Streptosporangiales</taxon>
        <taxon>Streptosporangiaceae</taxon>
        <taxon>Planotetraspora</taxon>
    </lineage>
</organism>
<comment type="caution">
    <text evidence="1">The sequence shown here is derived from an EMBL/GenBank/DDBJ whole genome shotgun (WGS) entry which is preliminary data.</text>
</comment>
<keyword evidence="2" id="KW-1185">Reference proteome</keyword>
<evidence type="ECO:0000313" key="2">
    <source>
        <dbReference type="Proteomes" id="UP000622547"/>
    </source>
</evidence>
<proteinExistence type="predicted"/>
<dbReference type="Proteomes" id="UP000622547">
    <property type="component" value="Unassembled WGS sequence"/>
</dbReference>
<dbReference type="RefSeq" id="WP_204074803.1">
    <property type="nucleotide sequence ID" value="NZ_BAABHI010000003.1"/>
</dbReference>
<evidence type="ECO:0000313" key="1">
    <source>
        <dbReference type="EMBL" id="GII39208.1"/>
    </source>
</evidence>
<reference evidence="1 2" key="1">
    <citation type="submission" date="2021-01" db="EMBL/GenBank/DDBJ databases">
        <title>Whole genome shotgun sequence of Planotetraspora phitsanulokensis NBRC 104273.</title>
        <authorList>
            <person name="Komaki H."/>
            <person name="Tamura T."/>
        </authorList>
    </citation>
    <scope>NUCLEOTIDE SEQUENCE [LARGE SCALE GENOMIC DNA]</scope>
    <source>
        <strain evidence="1 2">NBRC 104273</strain>
    </source>
</reference>
<name>A0A8J3U5V5_9ACTN</name>